<dbReference type="AlphaFoldDB" id="A0A4Y7SBF8"/>
<dbReference type="PANTHER" id="PTHR48125">
    <property type="entry name" value="LP07818P1"/>
    <property type="match status" value="1"/>
</dbReference>
<gene>
    <name evidence="2" type="ORF">FA13DRAFT_1781109</name>
</gene>
<proteinExistence type="predicted"/>
<keyword evidence="3" id="KW-1185">Reference proteome</keyword>
<organism evidence="2 3">
    <name type="scientific">Coprinellus micaceus</name>
    <name type="common">Glistening ink-cap mushroom</name>
    <name type="synonym">Coprinus micaceus</name>
    <dbReference type="NCBI Taxonomy" id="71717"/>
    <lineage>
        <taxon>Eukaryota</taxon>
        <taxon>Fungi</taxon>
        <taxon>Dikarya</taxon>
        <taxon>Basidiomycota</taxon>
        <taxon>Agaricomycotina</taxon>
        <taxon>Agaricomycetes</taxon>
        <taxon>Agaricomycetidae</taxon>
        <taxon>Agaricales</taxon>
        <taxon>Agaricineae</taxon>
        <taxon>Psathyrellaceae</taxon>
        <taxon>Coprinellus</taxon>
    </lineage>
</organism>
<feature type="compositionally biased region" description="Basic and acidic residues" evidence="1">
    <location>
        <begin position="596"/>
        <end position="607"/>
    </location>
</feature>
<evidence type="ECO:0008006" key="4">
    <source>
        <dbReference type="Google" id="ProtNLM"/>
    </source>
</evidence>
<feature type="compositionally biased region" description="Polar residues" evidence="1">
    <location>
        <begin position="463"/>
        <end position="481"/>
    </location>
</feature>
<dbReference type="Proteomes" id="UP000298030">
    <property type="component" value="Unassembled WGS sequence"/>
</dbReference>
<evidence type="ECO:0000313" key="2">
    <source>
        <dbReference type="EMBL" id="TEB18787.1"/>
    </source>
</evidence>
<name>A0A4Y7SBF8_COPMI</name>
<feature type="region of interest" description="Disordered" evidence="1">
    <location>
        <begin position="328"/>
        <end position="382"/>
    </location>
</feature>
<protein>
    <recommendedName>
        <fullName evidence="4">Nibrin second BRCT domain-containing protein</fullName>
    </recommendedName>
</protein>
<feature type="compositionally biased region" description="Acidic residues" evidence="1">
    <location>
        <begin position="813"/>
        <end position="824"/>
    </location>
</feature>
<feature type="compositionally biased region" description="Basic and acidic residues" evidence="1">
    <location>
        <begin position="687"/>
        <end position="701"/>
    </location>
</feature>
<dbReference type="PANTHER" id="PTHR48125:SF12">
    <property type="entry name" value="AT HOOK TRANSCRIPTION FACTOR FAMILY-RELATED"/>
    <property type="match status" value="1"/>
</dbReference>
<feature type="region of interest" description="Disordered" evidence="1">
    <location>
        <begin position="463"/>
        <end position="621"/>
    </location>
</feature>
<dbReference type="EMBL" id="QPFP01000229">
    <property type="protein sequence ID" value="TEB18787.1"/>
    <property type="molecule type" value="Genomic_DNA"/>
</dbReference>
<comment type="caution">
    <text evidence="2">The sequence shown here is derived from an EMBL/GenBank/DDBJ whole genome shotgun (WGS) entry which is preliminary data.</text>
</comment>
<feature type="compositionally biased region" description="Low complexity" evidence="1">
    <location>
        <begin position="742"/>
        <end position="759"/>
    </location>
</feature>
<feature type="compositionally biased region" description="Low complexity" evidence="1">
    <location>
        <begin position="572"/>
        <end position="591"/>
    </location>
</feature>
<reference evidence="2 3" key="1">
    <citation type="journal article" date="2019" name="Nat. Ecol. Evol.">
        <title>Megaphylogeny resolves global patterns of mushroom evolution.</title>
        <authorList>
            <person name="Varga T."/>
            <person name="Krizsan K."/>
            <person name="Foldi C."/>
            <person name="Dima B."/>
            <person name="Sanchez-Garcia M."/>
            <person name="Sanchez-Ramirez S."/>
            <person name="Szollosi G.J."/>
            <person name="Szarkandi J.G."/>
            <person name="Papp V."/>
            <person name="Albert L."/>
            <person name="Andreopoulos W."/>
            <person name="Angelini C."/>
            <person name="Antonin V."/>
            <person name="Barry K.W."/>
            <person name="Bougher N.L."/>
            <person name="Buchanan P."/>
            <person name="Buyck B."/>
            <person name="Bense V."/>
            <person name="Catcheside P."/>
            <person name="Chovatia M."/>
            <person name="Cooper J."/>
            <person name="Damon W."/>
            <person name="Desjardin D."/>
            <person name="Finy P."/>
            <person name="Geml J."/>
            <person name="Haridas S."/>
            <person name="Hughes K."/>
            <person name="Justo A."/>
            <person name="Karasinski D."/>
            <person name="Kautmanova I."/>
            <person name="Kiss B."/>
            <person name="Kocsube S."/>
            <person name="Kotiranta H."/>
            <person name="LaButti K.M."/>
            <person name="Lechner B.E."/>
            <person name="Liimatainen K."/>
            <person name="Lipzen A."/>
            <person name="Lukacs Z."/>
            <person name="Mihaltcheva S."/>
            <person name="Morgado L.N."/>
            <person name="Niskanen T."/>
            <person name="Noordeloos M.E."/>
            <person name="Ohm R.A."/>
            <person name="Ortiz-Santana B."/>
            <person name="Ovrebo C."/>
            <person name="Racz N."/>
            <person name="Riley R."/>
            <person name="Savchenko A."/>
            <person name="Shiryaev A."/>
            <person name="Soop K."/>
            <person name="Spirin V."/>
            <person name="Szebenyi C."/>
            <person name="Tomsovsky M."/>
            <person name="Tulloss R.E."/>
            <person name="Uehling J."/>
            <person name="Grigoriev I.V."/>
            <person name="Vagvolgyi C."/>
            <person name="Papp T."/>
            <person name="Martin F.M."/>
            <person name="Miettinen O."/>
            <person name="Hibbett D.S."/>
            <person name="Nagy L.G."/>
        </authorList>
    </citation>
    <scope>NUCLEOTIDE SEQUENCE [LARGE SCALE GENOMIC DNA]</scope>
    <source>
        <strain evidence="2 3">FP101781</strain>
    </source>
</reference>
<sequence length="876" mass="95430">MWLLEGPFDGEESGAVNFRKTKLLRTTKDYTFGRKGTGLTVNSKKISGEHGAFQVGEFITEDPSATPTLTFKSLKKPFQLNRGEGSRDIAGEHVQELQDGDEIVVVNIVHIKVRWVRVCCYSSTPSGLQSECTSLGINLTFQPSAEVTHHLTPTLTLAASLAASLISSAQLVKPEWLQDVVRLGDGAHTLPVVTLAKYRPKLDANLDRRHQNHNLWDPNEGRLKIFRHFRFLCVGEKAREMIARGEGTLESFDIHMGVDKFRQAIMRGQNKEGKRLVLVGDEVMLGAAVGEDVLKEFGEEAKLSGLSFHSPDALVEAVLDTDTSKLEAQNLKRKARSPSPPPEEAPAPPRPPKRLPRVAASREPSAPPVETPASETPQPPIVRLKRIRRNPIAEVVTGHDDPSAILDAPPDLSDKPPSIAALFEASDPSNLGAMSSASILDSQYNDDAFSVGGSLATGTISQTQMETATTQSKARSTTSLSALREEEEETGPSTFELRATSAAKRKRLGEAGEGGDVVMDDVESHPPSKRRATGTSQAEWIEDEVPAPPNAQPRATSKPPSSRPGGAGASNAKDSSSKTGSKAKASAVASTKRGKKKEDDFDREFNKLKISKPDLAPVEDEPEKEWAVLAEFWGRFGVEGELYDDHGNGGVQGEGFEWDEGGEGEWGGKDTRSERPKIALFSTSGEDITRGESYWKDDKSRPRTQAKPIARRGASAARSPPPSDNEREEEQAPAPMPKKRTQTQTQSRAPSRSRATSRARSIEPAPAPARRTATRKTTAPIIEESDEDEVQESQMTRRSQKSRSQKSEALFLPDDDEDDEDEDGGNGNDGAFKADFDMDIDDDDDDDAETSTLKSKESSYPRRGAPARKPKRPGEG</sequence>
<feature type="compositionally biased region" description="Low complexity" evidence="1">
    <location>
        <begin position="768"/>
        <end position="782"/>
    </location>
</feature>
<dbReference type="OrthoDB" id="552194at2759"/>
<feature type="compositionally biased region" description="Basic and acidic residues" evidence="1">
    <location>
        <begin position="666"/>
        <end position="677"/>
    </location>
</feature>
<accession>A0A4Y7SBF8</accession>
<evidence type="ECO:0000313" key="3">
    <source>
        <dbReference type="Proteomes" id="UP000298030"/>
    </source>
</evidence>
<feature type="region of interest" description="Disordered" evidence="1">
    <location>
        <begin position="644"/>
        <end position="876"/>
    </location>
</feature>
<feature type="compositionally biased region" description="Basic residues" evidence="1">
    <location>
        <begin position="865"/>
        <end position="876"/>
    </location>
</feature>
<feature type="compositionally biased region" description="Acidic residues" evidence="1">
    <location>
        <begin position="837"/>
        <end position="849"/>
    </location>
</feature>
<feature type="compositionally biased region" description="Pro residues" evidence="1">
    <location>
        <begin position="338"/>
        <end position="350"/>
    </location>
</feature>
<evidence type="ECO:0000256" key="1">
    <source>
        <dbReference type="SAM" id="MobiDB-lite"/>
    </source>
</evidence>